<protein>
    <recommendedName>
        <fullName evidence="4">PGG domain-containing protein</fullName>
    </recommendedName>
</protein>
<feature type="transmembrane region" description="Helical" evidence="1">
    <location>
        <begin position="135"/>
        <end position="156"/>
    </location>
</feature>
<gene>
    <name evidence="2" type="ORF">JCGZ_15053</name>
</gene>
<name>A0A067LD95_JATCU</name>
<evidence type="ECO:0000313" key="3">
    <source>
        <dbReference type="Proteomes" id="UP000027138"/>
    </source>
</evidence>
<keyword evidence="3" id="KW-1185">Reference proteome</keyword>
<evidence type="ECO:0000256" key="1">
    <source>
        <dbReference type="SAM" id="Phobius"/>
    </source>
</evidence>
<dbReference type="OrthoDB" id="674805at2759"/>
<proteinExistence type="predicted"/>
<dbReference type="Proteomes" id="UP000027138">
    <property type="component" value="Unassembled WGS sequence"/>
</dbReference>
<keyword evidence="1" id="KW-1133">Transmembrane helix</keyword>
<dbReference type="AlphaFoldDB" id="A0A067LD95"/>
<keyword evidence="1" id="KW-0472">Membrane</keyword>
<sequence length="157" mass="17540">MSLEDPEEHALDNPLEKRFVSVEKRFESVKNGIIVLASMCAAFSFAAVVSPPGGLWQDWPPSNITNIAQTSKIENFINSFFLNPTPKKIHYFKTPHLNFSSPDLYNPGKAMNIALASHDFIQFLYSDALCFTSSLLTIVLIIVILPFVISEVCLFIS</sequence>
<feature type="transmembrane region" description="Helical" evidence="1">
    <location>
        <begin position="33"/>
        <end position="50"/>
    </location>
</feature>
<evidence type="ECO:0000313" key="2">
    <source>
        <dbReference type="EMBL" id="KDP45188.1"/>
    </source>
</evidence>
<reference evidence="2 3" key="1">
    <citation type="journal article" date="2014" name="PLoS ONE">
        <title>Global Analysis of Gene Expression Profiles in Physic Nut (Jatropha curcas L.) Seedlings Exposed to Salt Stress.</title>
        <authorList>
            <person name="Zhang L."/>
            <person name="Zhang C."/>
            <person name="Wu P."/>
            <person name="Chen Y."/>
            <person name="Li M."/>
            <person name="Jiang H."/>
            <person name="Wu G."/>
        </authorList>
    </citation>
    <scope>NUCLEOTIDE SEQUENCE [LARGE SCALE GENOMIC DNA]</scope>
    <source>
        <strain evidence="3">cv. GZQX0401</strain>
        <tissue evidence="2">Young leaves</tissue>
    </source>
</reference>
<dbReference type="EMBL" id="KK914233">
    <property type="protein sequence ID" value="KDP45188.1"/>
    <property type="molecule type" value="Genomic_DNA"/>
</dbReference>
<accession>A0A067LD95</accession>
<organism evidence="2 3">
    <name type="scientific">Jatropha curcas</name>
    <name type="common">Barbados nut</name>
    <dbReference type="NCBI Taxonomy" id="180498"/>
    <lineage>
        <taxon>Eukaryota</taxon>
        <taxon>Viridiplantae</taxon>
        <taxon>Streptophyta</taxon>
        <taxon>Embryophyta</taxon>
        <taxon>Tracheophyta</taxon>
        <taxon>Spermatophyta</taxon>
        <taxon>Magnoliopsida</taxon>
        <taxon>eudicotyledons</taxon>
        <taxon>Gunneridae</taxon>
        <taxon>Pentapetalae</taxon>
        <taxon>rosids</taxon>
        <taxon>fabids</taxon>
        <taxon>Malpighiales</taxon>
        <taxon>Euphorbiaceae</taxon>
        <taxon>Crotonoideae</taxon>
        <taxon>Jatropheae</taxon>
        <taxon>Jatropha</taxon>
    </lineage>
</organism>
<evidence type="ECO:0008006" key="4">
    <source>
        <dbReference type="Google" id="ProtNLM"/>
    </source>
</evidence>
<keyword evidence="1" id="KW-0812">Transmembrane</keyword>